<evidence type="ECO:0000256" key="12">
    <source>
        <dbReference type="ARBA" id="ARBA00023140"/>
    </source>
</evidence>
<gene>
    <name evidence="19" type="ORF">TanjilG_25334</name>
</gene>
<keyword evidence="10 16" id="KW-0067">ATP-binding</keyword>
<keyword evidence="7" id="KW-0925">Oxylipin biosynthesis</keyword>
<keyword evidence="20" id="KW-1185">Reference proteome</keyword>
<organism evidence="19 20">
    <name type="scientific">Lupinus angustifolius</name>
    <name type="common">Narrow-leaved blue lupine</name>
    <dbReference type="NCBI Taxonomy" id="3871"/>
    <lineage>
        <taxon>Eukaryota</taxon>
        <taxon>Viridiplantae</taxon>
        <taxon>Streptophyta</taxon>
        <taxon>Embryophyta</taxon>
        <taxon>Tracheophyta</taxon>
        <taxon>Spermatophyta</taxon>
        <taxon>Magnoliopsida</taxon>
        <taxon>eudicotyledons</taxon>
        <taxon>Gunneridae</taxon>
        <taxon>Pentapetalae</taxon>
        <taxon>rosids</taxon>
        <taxon>fabids</taxon>
        <taxon>Fabales</taxon>
        <taxon>Fabaceae</taxon>
        <taxon>Papilionoideae</taxon>
        <taxon>50 kb inversion clade</taxon>
        <taxon>genistoids sensu lato</taxon>
        <taxon>core genistoids</taxon>
        <taxon>Genisteae</taxon>
        <taxon>Lupinus</taxon>
    </lineage>
</organism>
<dbReference type="InterPro" id="IPR017441">
    <property type="entry name" value="Protein_kinase_ATP_BS"/>
</dbReference>
<feature type="binding site" evidence="16">
    <location>
        <position position="1039"/>
    </location>
    <ligand>
        <name>ATP</name>
        <dbReference type="ChEBI" id="CHEBI:30616"/>
    </ligand>
</feature>
<evidence type="ECO:0000256" key="2">
    <source>
        <dbReference type="ARBA" id="ARBA00004872"/>
    </source>
</evidence>
<evidence type="ECO:0000256" key="10">
    <source>
        <dbReference type="ARBA" id="ARBA00022840"/>
    </source>
</evidence>
<feature type="domain" description="Protein kinase" evidence="18">
    <location>
        <begin position="1008"/>
        <end position="1308"/>
    </location>
</feature>
<dbReference type="GO" id="GO:0003988">
    <property type="term" value="F:acetyl-CoA C-acyltransferase activity"/>
    <property type="evidence" value="ECO:0007669"/>
    <property type="project" value="UniProtKB-EC"/>
</dbReference>
<dbReference type="InterPro" id="IPR008271">
    <property type="entry name" value="Ser/Thr_kinase_AS"/>
</dbReference>
<accession>A0A4P1RW46</accession>
<evidence type="ECO:0000256" key="17">
    <source>
        <dbReference type="SAM" id="MobiDB-lite"/>
    </source>
</evidence>
<dbReference type="InterPro" id="IPR011009">
    <property type="entry name" value="Kinase-like_dom_sf"/>
</dbReference>
<dbReference type="GO" id="GO:0031408">
    <property type="term" value="P:oxylipin biosynthetic process"/>
    <property type="evidence" value="ECO:0007669"/>
    <property type="project" value="UniProtKB-KW"/>
</dbReference>
<keyword evidence="12" id="KW-0576">Peroxisome</keyword>
<dbReference type="SUPFAM" id="SSF56112">
    <property type="entry name" value="Protein kinase-like (PK-like)"/>
    <property type="match status" value="1"/>
</dbReference>
<dbReference type="InterPro" id="IPR016039">
    <property type="entry name" value="Thiolase-like"/>
</dbReference>
<reference evidence="19 20" key="1">
    <citation type="journal article" date="2017" name="Plant Biotechnol. J.">
        <title>A comprehensive draft genome sequence for lupin (Lupinus angustifolius), an emerging health food: insights into plant-microbe interactions and legume evolution.</title>
        <authorList>
            <person name="Hane J.K."/>
            <person name="Ming Y."/>
            <person name="Kamphuis L.G."/>
            <person name="Nelson M.N."/>
            <person name="Garg G."/>
            <person name="Atkins C.A."/>
            <person name="Bayer P.E."/>
            <person name="Bravo A."/>
            <person name="Bringans S."/>
            <person name="Cannon S."/>
            <person name="Edwards D."/>
            <person name="Foley R."/>
            <person name="Gao L.L."/>
            <person name="Harrison M.J."/>
            <person name="Huang W."/>
            <person name="Hurgobin B."/>
            <person name="Li S."/>
            <person name="Liu C.W."/>
            <person name="McGrath A."/>
            <person name="Morahan G."/>
            <person name="Murray J."/>
            <person name="Weller J."/>
            <person name="Jian J."/>
            <person name="Singh K.B."/>
        </authorList>
    </citation>
    <scope>NUCLEOTIDE SEQUENCE [LARGE SCALE GENOMIC DNA]</scope>
    <source>
        <strain evidence="20">cv. Tanjil</strain>
        <tissue evidence="19">Whole plant</tissue>
    </source>
</reference>
<keyword evidence="4" id="KW-0723">Serine/threonine-protein kinase</keyword>
<dbReference type="PROSITE" id="PS00098">
    <property type="entry name" value="THIOLASE_1"/>
    <property type="match status" value="1"/>
</dbReference>
<protein>
    <recommendedName>
        <fullName evidence="15">acetyl-CoA C-acyltransferase</fullName>
        <ecNumber evidence="15">2.3.1.16</ecNumber>
    </recommendedName>
</protein>
<dbReference type="GO" id="GO:0006633">
    <property type="term" value="P:fatty acid biosynthetic process"/>
    <property type="evidence" value="ECO:0007669"/>
    <property type="project" value="UniProtKB-KW"/>
</dbReference>
<evidence type="ECO:0000259" key="18">
    <source>
        <dbReference type="PROSITE" id="PS50011"/>
    </source>
</evidence>
<dbReference type="STRING" id="3871.A0A4P1RW46"/>
<comment type="subcellular location">
    <subcellularLocation>
        <location evidence="1">Peroxisome</location>
    </subcellularLocation>
</comment>
<keyword evidence="8" id="KW-0418">Kinase</keyword>
<comment type="similarity">
    <text evidence="3">Belongs to the thiolase-like superfamily. Thiolase family.</text>
</comment>
<evidence type="ECO:0000256" key="14">
    <source>
        <dbReference type="ARBA" id="ARBA00023315"/>
    </source>
</evidence>
<feature type="region of interest" description="Disordered" evidence="17">
    <location>
        <begin position="957"/>
        <end position="980"/>
    </location>
</feature>
<dbReference type="SUPFAM" id="SSF53901">
    <property type="entry name" value="Thiolase-like"/>
    <property type="match status" value="2"/>
</dbReference>
<dbReference type="InterPro" id="IPR020610">
    <property type="entry name" value="Thiolase_AS"/>
</dbReference>
<evidence type="ECO:0000256" key="15">
    <source>
        <dbReference type="ARBA" id="ARBA00024073"/>
    </source>
</evidence>
<dbReference type="PROSITE" id="PS00108">
    <property type="entry name" value="PROTEIN_KINASE_ST"/>
    <property type="match status" value="1"/>
</dbReference>
<dbReference type="FunFam" id="3.30.200.20:FF:000081">
    <property type="entry name" value="Octicosapeptide/phox/Bem1p domain kinase superfamily protein"/>
    <property type="match status" value="1"/>
</dbReference>
<dbReference type="InterPro" id="IPR020613">
    <property type="entry name" value="Thiolase_CS"/>
</dbReference>
<keyword evidence="9" id="KW-0276">Fatty acid metabolism</keyword>
<dbReference type="SMART" id="SM00220">
    <property type="entry name" value="S_TKc"/>
    <property type="match status" value="1"/>
</dbReference>
<dbReference type="Gene3D" id="3.10.20.90">
    <property type="entry name" value="Phosphatidylinositol 3-kinase Catalytic Subunit, Chain A, domain 1"/>
    <property type="match status" value="1"/>
</dbReference>
<dbReference type="GO" id="GO:0006635">
    <property type="term" value="P:fatty acid beta-oxidation"/>
    <property type="evidence" value="ECO:0007669"/>
    <property type="project" value="TreeGrafter"/>
</dbReference>
<evidence type="ECO:0000313" key="19">
    <source>
        <dbReference type="EMBL" id="OIW18891.1"/>
    </source>
</evidence>
<dbReference type="Pfam" id="PF02803">
    <property type="entry name" value="Thiolase_C"/>
    <property type="match status" value="1"/>
</dbReference>
<dbReference type="PROSITE" id="PS00107">
    <property type="entry name" value="PROTEIN_KINASE_ATP"/>
    <property type="match status" value="1"/>
</dbReference>
<dbReference type="GO" id="GO:0010124">
    <property type="term" value="P:phenylacetate catabolic process"/>
    <property type="evidence" value="ECO:0007669"/>
    <property type="project" value="TreeGrafter"/>
</dbReference>
<dbReference type="Gene3D" id="3.40.47.10">
    <property type="match status" value="1"/>
</dbReference>
<dbReference type="PANTHER" id="PTHR43853:SF15">
    <property type="entry name" value="3-KETOACYL-COA THIOLASE 5, PEROXISOMAL"/>
    <property type="match status" value="1"/>
</dbReference>
<proteinExistence type="inferred from homology"/>
<dbReference type="EC" id="2.3.1.16" evidence="15"/>
<dbReference type="EMBL" id="CM007361">
    <property type="protein sequence ID" value="OIW18891.1"/>
    <property type="molecule type" value="Genomic_DNA"/>
</dbReference>
<feature type="compositionally biased region" description="Acidic residues" evidence="17">
    <location>
        <begin position="970"/>
        <end position="980"/>
    </location>
</feature>
<dbReference type="Pfam" id="PF07714">
    <property type="entry name" value="PK_Tyr_Ser-Thr"/>
    <property type="match status" value="1"/>
</dbReference>
<dbReference type="InterPro" id="IPR002155">
    <property type="entry name" value="Thiolase"/>
</dbReference>
<dbReference type="InterPro" id="IPR000719">
    <property type="entry name" value="Prot_kinase_dom"/>
</dbReference>
<dbReference type="Pfam" id="PF00108">
    <property type="entry name" value="Thiolase_N"/>
    <property type="match status" value="1"/>
</dbReference>
<keyword evidence="13" id="KW-0275">Fatty acid biosynthesis</keyword>
<dbReference type="FunFam" id="3.40.47.10:FF:000032">
    <property type="entry name" value="Peroxisomal 3-ketoacyl-CoA thiolase"/>
    <property type="match status" value="1"/>
</dbReference>
<keyword evidence="11" id="KW-0809">Transit peptide</keyword>
<dbReference type="GO" id="GO:0004674">
    <property type="term" value="F:protein serine/threonine kinase activity"/>
    <property type="evidence" value="ECO:0007669"/>
    <property type="project" value="UniProtKB-KW"/>
</dbReference>
<dbReference type="SUPFAM" id="SSF54277">
    <property type="entry name" value="CAD &amp; PB1 domains"/>
    <property type="match status" value="1"/>
</dbReference>
<feature type="region of interest" description="Disordered" evidence="17">
    <location>
        <begin position="893"/>
        <end position="915"/>
    </location>
</feature>
<keyword evidence="7" id="KW-0444">Lipid biosynthesis</keyword>
<evidence type="ECO:0000256" key="7">
    <source>
        <dbReference type="ARBA" id="ARBA00022767"/>
    </source>
</evidence>
<evidence type="ECO:0000256" key="11">
    <source>
        <dbReference type="ARBA" id="ARBA00022946"/>
    </source>
</evidence>
<evidence type="ECO:0000256" key="4">
    <source>
        <dbReference type="ARBA" id="ARBA00022527"/>
    </source>
</evidence>
<evidence type="ECO:0000256" key="1">
    <source>
        <dbReference type="ARBA" id="ARBA00004275"/>
    </source>
</evidence>
<dbReference type="GO" id="GO:0005524">
    <property type="term" value="F:ATP binding"/>
    <property type="evidence" value="ECO:0007669"/>
    <property type="project" value="UniProtKB-UniRule"/>
</dbReference>
<dbReference type="PROSITE" id="PS00737">
    <property type="entry name" value="THIOLASE_2"/>
    <property type="match status" value="1"/>
</dbReference>
<dbReference type="InterPro" id="IPR020616">
    <property type="entry name" value="Thiolase_N"/>
</dbReference>
<evidence type="ECO:0000256" key="16">
    <source>
        <dbReference type="PROSITE-ProRule" id="PRU10141"/>
    </source>
</evidence>
<keyword evidence="6 16" id="KW-0547">Nucleotide-binding</keyword>
<dbReference type="Proteomes" id="UP000188354">
    <property type="component" value="Chromosome LG01"/>
</dbReference>
<keyword evidence="5" id="KW-0808">Transferase</keyword>
<dbReference type="PANTHER" id="PTHR43853">
    <property type="entry name" value="3-KETOACYL-COA THIOLASE, PEROXISOMAL"/>
    <property type="match status" value="1"/>
</dbReference>
<keyword evidence="7" id="KW-0443">Lipid metabolism</keyword>
<feature type="compositionally biased region" description="Basic and acidic residues" evidence="17">
    <location>
        <begin position="906"/>
        <end position="915"/>
    </location>
</feature>
<dbReference type="InterPro" id="IPR020615">
    <property type="entry name" value="Thiolase_acyl_enz_int_AS"/>
</dbReference>
<dbReference type="CDD" id="cd00751">
    <property type="entry name" value="thiolase"/>
    <property type="match status" value="1"/>
</dbReference>
<evidence type="ECO:0000313" key="20">
    <source>
        <dbReference type="Proteomes" id="UP000188354"/>
    </source>
</evidence>
<dbReference type="Gramene" id="OIW18891">
    <property type="protein sequence ID" value="OIW18891"/>
    <property type="gene ID" value="TanjilG_25334"/>
</dbReference>
<dbReference type="InterPro" id="IPR000270">
    <property type="entry name" value="PB1_dom"/>
</dbReference>
<dbReference type="InterPro" id="IPR050215">
    <property type="entry name" value="Thiolase-like_sf_Thiolase"/>
</dbReference>
<dbReference type="Pfam" id="PF00564">
    <property type="entry name" value="PB1"/>
    <property type="match status" value="1"/>
</dbReference>
<name>A0A4P1RW46_LUPAN</name>
<keyword evidence="14" id="KW-0012">Acyltransferase</keyword>
<evidence type="ECO:0000256" key="5">
    <source>
        <dbReference type="ARBA" id="ARBA00022679"/>
    </source>
</evidence>
<dbReference type="InterPro" id="IPR020617">
    <property type="entry name" value="Thiolase_C"/>
</dbReference>
<dbReference type="Gene3D" id="1.10.510.10">
    <property type="entry name" value="Transferase(Phosphotransferase) domain 1"/>
    <property type="match status" value="1"/>
</dbReference>
<evidence type="ECO:0000256" key="8">
    <source>
        <dbReference type="ARBA" id="ARBA00022777"/>
    </source>
</evidence>
<evidence type="ECO:0000256" key="13">
    <source>
        <dbReference type="ARBA" id="ARBA00023160"/>
    </source>
</evidence>
<evidence type="ECO:0000256" key="6">
    <source>
        <dbReference type="ARBA" id="ARBA00022741"/>
    </source>
</evidence>
<dbReference type="PROSITE" id="PS50011">
    <property type="entry name" value="PROTEIN_KINASE_DOM"/>
    <property type="match status" value="1"/>
</dbReference>
<dbReference type="FunFam" id="3.10.20.90:FF:000058">
    <property type="entry name" value="Octicosapeptide/phox/Bem1p domain kinase superfamily protein"/>
    <property type="match status" value="1"/>
</dbReference>
<evidence type="ECO:0000256" key="9">
    <source>
        <dbReference type="ARBA" id="ARBA00022832"/>
    </source>
</evidence>
<comment type="pathway">
    <text evidence="2">Lipid metabolism; fatty acid metabolism.</text>
</comment>
<evidence type="ECO:0000256" key="3">
    <source>
        <dbReference type="ARBA" id="ARBA00010982"/>
    </source>
</evidence>
<dbReference type="CDD" id="cd06410">
    <property type="entry name" value="PB1_UP2"/>
    <property type="match status" value="1"/>
</dbReference>
<sequence>MALNKARNLLGTNTGKDHSLLPPFSNATGQCVHNDISVWEEEEFYVPFGNNGIASRRVPASPERYRKHEDRFGLNRENGHVKYEGLTKILGLRRMESESSEISDFISSMKEPTQEMENGAFVNSISKSNKEAGDSHTSRKVIGELISDISGHRPIVSPCAQYEYESTYSDDHSGSGVFDDYRPEKMKFLCSFGGKVLPRPSDGKLRYVGGQTHMISIRKDISWEALVKKTSGICNQPHTIKYQLPGEDLDALISVSSDEDLQNMIEEYYGLERHEGSQRHRIFLVPLGESEETSSFEASNIQQSDPGYQYVVAVNGITDPIHGKSIGGHCSTNEASQLDTSLNLAPSPISPYPLDAKGGGNALNPNGTFNDSLNLHRPHIQSPLISPIRIEGRGSSIGYTQLLANNSCQGSTESNTSFVTAQLQPENSSISTADRRYSQQVPVTLLSNSLLNQHNDVRKLEKHYEQHIGNYNPDKETVTPLYVNPSDGYSDKFFSKRPLHKERIPLSGNPPSRVDDPIRQHAESDGTTFSPFGMPHAFSDSQLHECETRSGYCSQEGTGLSFSLDQAKAPSSSMLHSSVSQRNILEIHNDSILLYPQIQSKITNNIHSSELHRRHDVASSFPYSESPGMNGLVHSDSILIEKKYPVAQTNLSGSSFVVKHAEENSLTSEMIKRIEEKNPTETKESKIYEGEASSDHRVHVTELNLLDSFPSNNLNAKVNMQKDRELHPKDRVAVSLGTMGVCMNNHADKIPYHLLDTSQKTSDGKKCAVAEGLNGEQGTDFSLTRNSDLNSSTFKCGETSSDKTSLGDMFELSINLDPCKAPHVHPSVNLKGAGLHENPTLSSASLYPAVLKDGPGPSSILSMNHQPIPKMNIDHDLITSSDQMVDRVTSGHFAEKSKAGDVMSEQSRRSEKHNDVNQVEPFSAIEDMISIAPPDIDSSLTITPKIVDENGSRVVSLSPTEEESIIRESEPEDFKDDESDRNEFLTDAMIAEMEASIYGLQIIRNDDLEELQELGSGTYGTVYHGKWRGSDIAIKRIKKSCFAGRYSEQERLTKDFWREAQILSNLHHPNVVAFYGIVPDGSGGTLATVTEYMVNGSLRHVLITKDRLLDHRKKLAIAMDAAFGMEYLHSKNIVHFDLKCDNLLVNLRDPQRPVCKVGDFGLSRIKRNTLVSGGVRGTLPWMAPELLNGSSSRVSEKASICAAGNFSEDDVVIVAAYRTAICKAKRGGFKDTLPDDLLASVLKAVIEKTNVNPIEVGDIVVGTVLGPGSERAIECRMAAFYAETVPLRTVNRQCSSGLQAVSDVAAYIKAGFYDIGIGAGLESMSQDNISTTRKVNPKVETCAQAGDCLLPMGITSENVATRYGVTRQEQDQAAVESHRRAAAATAAGKFKEEIVPVSTKIVDPKTGEEKQIIVSVDDGIRPQSNLVDLAKLKPAFKPDGSTTAGNASQVSDGAAAVLLMKRRVALQKGLPILGIFRSFTAVGVDPSVMGIGPAFAIPAAVKSAGLELGNIDLFEINEAFASQFVYSCKKLALDPSKVNVNGGAIALGHPLGATGARCVATLLNEMKRRGKDCRYGVISMCIGSGMGAAAVFERGEF</sequence>
<dbReference type="InterPro" id="IPR001245">
    <property type="entry name" value="Ser-Thr/Tyr_kinase_cat_dom"/>
</dbReference>
<dbReference type="NCBIfam" id="TIGR01930">
    <property type="entry name" value="AcCoA-C-Actrans"/>
    <property type="match status" value="1"/>
</dbReference>
<dbReference type="SMART" id="SM00666">
    <property type="entry name" value="PB1"/>
    <property type="match status" value="1"/>
</dbReference>
<dbReference type="GO" id="GO:0005777">
    <property type="term" value="C:peroxisome"/>
    <property type="evidence" value="ECO:0007669"/>
    <property type="project" value="UniProtKB-SubCell"/>
</dbReference>
<dbReference type="PROSITE" id="PS00099">
    <property type="entry name" value="THIOLASE_3"/>
    <property type="match status" value="1"/>
</dbReference>